<sequence length="459" mass="48554">MAFESPNGSGHLSPRLVFAVESRAGARRIEVKRGVAVAGSAVAGLFLLWSVGATAYIAFREDILGGLMSRQTQMQYAYEDRIAALRTSIDRLTSRQLLDQDSFEGKVQELIARQAQLENRQAVVASLATQFEAQAKNSPVETARSGASLPPVLFAPKAQGGPLPAGSSAFAPVDAEKPKPSVEPAPALDAMPLRGTSADARPKAPPADAARTASMFPEAGFLKSGPVQNQLSALGAKLARLDANQLQALSRMEAQARATTTRYQSVISDLGLQPSRFEAFASQGGPLVPVRAGAGAGPFESLAARLQGTLADGARFKRVVDSLPVRRPLKSEMDQTSSFGYRTDPFTRGLALHTGVDLRDEAGAAVRPTARGVVTLADWNGGYGNMVEIDHGAGIVTRYAHLSAILVSEGQEVTPATVIGRVGSTGRSTGPHLHYETRIDGQPVDPVRYLRMAARLGPL</sequence>
<evidence type="ECO:0000313" key="11">
    <source>
        <dbReference type="Proteomes" id="UP000603912"/>
    </source>
</evidence>
<feature type="transmembrane region" description="Helical" evidence="8">
    <location>
        <begin position="35"/>
        <end position="59"/>
    </location>
</feature>
<evidence type="ECO:0000256" key="4">
    <source>
        <dbReference type="ARBA" id="ARBA00022801"/>
    </source>
</evidence>
<keyword evidence="5" id="KW-0862">Zinc</keyword>
<dbReference type="InterPro" id="IPR016047">
    <property type="entry name" value="M23ase_b-sheet_dom"/>
</dbReference>
<keyword evidence="8" id="KW-1133">Transmembrane helix</keyword>
<evidence type="ECO:0000256" key="3">
    <source>
        <dbReference type="ARBA" id="ARBA00022723"/>
    </source>
</evidence>
<gene>
    <name evidence="10" type="ORF">GCM10007036_27310</name>
</gene>
<evidence type="ECO:0000256" key="8">
    <source>
        <dbReference type="SAM" id="Phobius"/>
    </source>
</evidence>
<comment type="cofactor">
    <cofactor evidence="1">
        <name>Zn(2+)</name>
        <dbReference type="ChEBI" id="CHEBI:29105"/>
    </cofactor>
</comment>
<evidence type="ECO:0000256" key="7">
    <source>
        <dbReference type="SAM" id="MobiDB-lite"/>
    </source>
</evidence>
<comment type="caution">
    <text evidence="10">The sequence shown here is derived from an EMBL/GenBank/DDBJ whole genome shotgun (WGS) entry which is preliminary data.</text>
</comment>
<keyword evidence="8" id="KW-0472">Membrane</keyword>
<evidence type="ECO:0000313" key="10">
    <source>
        <dbReference type="EMBL" id="GGH22350.1"/>
    </source>
</evidence>
<evidence type="ECO:0000256" key="1">
    <source>
        <dbReference type="ARBA" id="ARBA00001947"/>
    </source>
</evidence>
<evidence type="ECO:0000259" key="9">
    <source>
        <dbReference type="Pfam" id="PF01551"/>
    </source>
</evidence>
<organism evidence="10 11">
    <name type="scientific">Alsobacter metallidurans</name>
    <dbReference type="NCBI Taxonomy" id="340221"/>
    <lineage>
        <taxon>Bacteria</taxon>
        <taxon>Pseudomonadati</taxon>
        <taxon>Pseudomonadota</taxon>
        <taxon>Alphaproteobacteria</taxon>
        <taxon>Hyphomicrobiales</taxon>
        <taxon>Alsobacteraceae</taxon>
        <taxon>Alsobacter</taxon>
    </lineage>
</organism>
<keyword evidence="3" id="KW-0479">Metal-binding</keyword>
<dbReference type="AlphaFoldDB" id="A0A917I7V4"/>
<protein>
    <submittedName>
        <fullName evidence="10">Membrane protein</fullName>
    </submittedName>
</protein>
<dbReference type="PANTHER" id="PTHR21666">
    <property type="entry name" value="PEPTIDASE-RELATED"/>
    <property type="match status" value="1"/>
</dbReference>
<dbReference type="FunFam" id="2.70.70.10:FF:000006">
    <property type="entry name" value="M23 family peptidase"/>
    <property type="match status" value="1"/>
</dbReference>
<evidence type="ECO:0000256" key="2">
    <source>
        <dbReference type="ARBA" id="ARBA00022670"/>
    </source>
</evidence>
<dbReference type="Proteomes" id="UP000603912">
    <property type="component" value="Unassembled WGS sequence"/>
</dbReference>
<evidence type="ECO:0000256" key="5">
    <source>
        <dbReference type="ARBA" id="ARBA00022833"/>
    </source>
</evidence>
<dbReference type="GO" id="GO:0006508">
    <property type="term" value="P:proteolysis"/>
    <property type="evidence" value="ECO:0007669"/>
    <property type="project" value="UniProtKB-KW"/>
</dbReference>
<name>A0A917I7V4_9HYPH</name>
<keyword evidence="6" id="KW-0482">Metalloprotease</keyword>
<dbReference type="SUPFAM" id="SSF51261">
    <property type="entry name" value="Duplicated hybrid motif"/>
    <property type="match status" value="1"/>
</dbReference>
<accession>A0A917I7V4</accession>
<keyword evidence="2" id="KW-0645">Protease</keyword>
<dbReference type="InterPro" id="IPR011055">
    <property type="entry name" value="Dup_hybrid_motif"/>
</dbReference>
<dbReference type="CDD" id="cd12797">
    <property type="entry name" value="M23_peptidase"/>
    <property type="match status" value="1"/>
</dbReference>
<dbReference type="EMBL" id="BMES01000002">
    <property type="protein sequence ID" value="GGH22350.1"/>
    <property type="molecule type" value="Genomic_DNA"/>
</dbReference>
<proteinExistence type="predicted"/>
<keyword evidence="8" id="KW-0812">Transmembrane</keyword>
<dbReference type="InterPro" id="IPR050570">
    <property type="entry name" value="Cell_wall_metabolism_enzyme"/>
</dbReference>
<keyword evidence="11" id="KW-1185">Reference proteome</keyword>
<dbReference type="Gene3D" id="2.70.70.10">
    <property type="entry name" value="Glucose Permease (Domain IIA)"/>
    <property type="match status" value="1"/>
</dbReference>
<feature type="domain" description="M23ase beta-sheet core" evidence="9">
    <location>
        <begin position="352"/>
        <end position="446"/>
    </location>
</feature>
<dbReference type="RefSeq" id="WP_188518304.1">
    <property type="nucleotide sequence ID" value="NZ_BMES01000002.1"/>
</dbReference>
<dbReference type="PANTHER" id="PTHR21666:SF288">
    <property type="entry name" value="CELL DIVISION PROTEIN YTFB"/>
    <property type="match status" value="1"/>
</dbReference>
<evidence type="ECO:0000256" key="6">
    <source>
        <dbReference type="ARBA" id="ARBA00023049"/>
    </source>
</evidence>
<dbReference type="GO" id="GO:0046872">
    <property type="term" value="F:metal ion binding"/>
    <property type="evidence" value="ECO:0007669"/>
    <property type="project" value="UniProtKB-KW"/>
</dbReference>
<reference evidence="10" key="2">
    <citation type="submission" date="2020-09" db="EMBL/GenBank/DDBJ databases">
        <authorList>
            <person name="Sun Q."/>
            <person name="Zhou Y."/>
        </authorList>
    </citation>
    <scope>NUCLEOTIDE SEQUENCE</scope>
    <source>
        <strain evidence="10">CGMCC 1.12214</strain>
    </source>
</reference>
<dbReference type="GO" id="GO:0004222">
    <property type="term" value="F:metalloendopeptidase activity"/>
    <property type="evidence" value="ECO:0007669"/>
    <property type="project" value="TreeGrafter"/>
</dbReference>
<keyword evidence="4" id="KW-0378">Hydrolase</keyword>
<dbReference type="Pfam" id="PF01551">
    <property type="entry name" value="Peptidase_M23"/>
    <property type="match status" value="1"/>
</dbReference>
<feature type="region of interest" description="Disordered" evidence="7">
    <location>
        <begin position="158"/>
        <end position="189"/>
    </location>
</feature>
<reference evidence="10" key="1">
    <citation type="journal article" date="2014" name="Int. J. Syst. Evol. Microbiol.">
        <title>Complete genome sequence of Corynebacterium casei LMG S-19264T (=DSM 44701T), isolated from a smear-ripened cheese.</title>
        <authorList>
            <consortium name="US DOE Joint Genome Institute (JGI-PGF)"/>
            <person name="Walter F."/>
            <person name="Albersmeier A."/>
            <person name="Kalinowski J."/>
            <person name="Ruckert C."/>
        </authorList>
    </citation>
    <scope>NUCLEOTIDE SEQUENCE</scope>
    <source>
        <strain evidence="10">CGMCC 1.12214</strain>
    </source>
</reference>